<name>A0A6L2PUW1_COPFO</name>
<dbReference type="PROSITE" id="PS00482">
    <property type="entry name" value="DIHYDROOROTASE_1"/>
    <property type="match status" value="1"/>
</dbReference>
<dbReference type="GO" id="GO:0004038">
    <property type="term" value="F:allantoinase activity"/>
    <property type="evidence" value="ECO:0007669"/>
    <property type="project" value="TreeGrafter"/>
</dbReference>
<evidence type="ECO:0000313" key="6">
    <source>
        <dbReference type="Proteomes" id="UP000502823"/>
    </source>
</evidence>
<dbReference type="InterPro" id="IPR032466">
    <property type="entry name" value="Metal_Hydrolase"/>
</dbReference>
<dbReference type="EMBL" id="BLKM01000470">
    <property type="protein sequence ID" value="GFG34245.1"/>
    <property type="molecule type" value="Genomic_DNA"/>
</dbReference>
<dbReference type="PANTHER" id="PTHR43668:SF2">
    <property type="entry name" value="ALLANTOINASE"/>
    <property type="match status" value="1"/>
</dbReference>
<accession>A0A6L2PUW1</accession>
<dbReference type="Pfam" id="PF01979">
    <property type="entry name" value="Amidohydro_1"/>
    <property type="match status" value="1"/>
</dbReference>
<sequence>MTKLISGFRNFATSLKNVDTCCTGMNTRKLFRSKRVLLEDGLQEAGILVGEEGRIEEILRKDQLGTLYHNVEILDVGSLVIMPGLVDSHVHVNEPGRTEWEGYWTATRAAAAGGVTTIVDMPLNSIPPTTTKKNLETKMMAAKGKTHVDVAFWGGVIPGNQKELKDMARAGVVGFKCFLCPSGVDEFPEVMKEDLEESLRELEGTNSVLAVCYCKLFNMRVAQKLMPFIFFLYQTFLRSRPPQMEVAAIKIITQLCSNY</sequence>
<feature type="domain" description="Amidohydrolase-related" evidence="4">
    <location>
        <begin position="80"/>
        <end position="158"/>
    </location>
</feature>
<protein>
    <recommendedName>
        <fullName evidence="4">Amidohydrolase-related domain-containing protein</fullName>
    </recommendedName>
</protein>
<dbReference type="GO" id="GO:0005737">
    <property type="term" value="C:cytoplasm"/>
    <property type="evidence" value="ECO:0007669"/>
    <property type="project" value="TreeGrafter"/>
</dbReference>
<dbReference type="SUPFAM" id="SSF51556">
    <property type="entry name" value="Metallo-dependent hydrolases"/>
    <property type="match status" value="1"/>
</dbReference>
<comment type="cofactor">
    <cofactor evidence="1">
        <name>Zn(2+)</name>
        <dbReference type="ChEBI" id="CHEBI:29105"/>
    </cofactor>
</comment>
<dbReference type="SUPFAM" id="SSF51338">
    <property type="entry name" value="Composite domain of metallo-dependent hydrolases"/>
    <property type="match status" value="1"/>
</dbReference>
<evidence type="ECO:0000259" key="4">
    <source>
        <dbReference type="Pfam" id="PF01979"/>
    </source>
</evidence>
<dbReference type="Proteomes" id="UP000502823">
    <property type="component" value="Unassembled WGS sequence"/>
</dbReference>
<evidence type="ECO:0000313" key="5">
    <source>
        <dbReference type="EMBL" id="GFG34245.1"/>
    </source>
</evidence>
<dbReference type="Gene3D" id="3.20.20.140">
    <property type="entry name" value="Metal-dependent hydrolases"/>
    <property type="match status" value="1"/>
</dbReference>
<dbReference type="InterPro" id="IPR006680">
    <property type="entry name" value="Amidohydro-rel"/>
</dbReference>
<keyword evidence="2" id="KW-0479">Metal-binding</keyword>
<reference evidence="6" key="1">
    <citation type="submission" date="2020-01" db="EMBL/GenBank/DDBJ databases">
        <title>Draft genome sequence of the Termite Coptotermes fromosanus.</title>
        <authorList>
            <person name="Itakura S."/>
            <person name="Yosikawa Y."/>
            <person name="Umezawa K."/>
        </authorList>
    </citation>
    <scope>NUCLEOTIDE SEQUENCE [LARGE SCALE GENOMIC DNA]</scope>
</reference>
<dbReference type="PANTHER" id="PTHR43668">
    <property type="entry name" value="ALLANTOINASE"/>
    <property type="match status" value="1"/>
</dbReference>
<feature type="non-terminal residue" evidence="5">
    <location>
        <position position="259"/>
    </location>
</feature>
<evidence type="ECO:0000256" key="2">
    <source>
        <dbReference type="ARBA" id="ARBA00022723"/>
    </source>
</evidence>
<evidence type="ECO:0000256" key="3">
    <source>
        <dbReference type="ARBA" id="ARBA00022801"/>
    </source>
</evidence>
<proteinExistence type="predicted"/>
<dbReference type="GO" id="GO:0006145">
    <property type="term" value="P:purine nucleobase catabolic process"/>
    <property type="evidence" value="ECO:0007669"/>
    <property type="project" value="TreeGrafter"/>
</dbReference>
<keyword evidence="3" id="KW-0378">Hydrolase</keyword>
<organism evidence="5 6">
    <name type="scientific">Coptotermes formosanus</name>
    <name type="common">Formosan subterranean termite</name>
    <dbReference type="NCBI Taxonomy" id="36987"/>
    <lineage>
        <taxon>Eukaryota</taxon>
        <taxon>Metazoa</taxon>
        <taxon>Ecdysozoa</taxon>
        <taxon>Arthropoda</taxon>
        <taxon>Hexapoda</taxon>
        <taxon>Insecta</taxon>
        <taxon>Pterygota</taxon>
        <taxon>Neoptera</taxon>
        <taxon>Polyneoptera</taxon>
        <taxon>Dictyoptera</taxon>
        <taxon>Blattodea</taxon>
        <taxon>Blattoidea</taxon>
        <taxon>Termitoidae</taxon>
        <taxon>Rhinotermitidae</taxon>
        <taxon>Coptotermes</taxon>
    </lineage>
</organism>
<dbReference type="InterPro" id="IPR002195">
    <property type="entry name" value="Dihydroorotase_CS"/>
</dbReference>
<keyword evidence="6" id="KW-1185">Reference proteome</keyword>
<comment type="caution">
    <text evidence="5">The sequence shown here is derived from an EMBL/GenBank/DDBJ whole genome shotgun (WGS) entry which is preliminary data.</text>
</comment>
<dbReference type="FunCoup" id="A0A6L2PUW1">
    <property type="interactions" value="91"/>
</dbReference>
<dbReference type="InParanoid" id="A0A6L2PUW1"/>
<dbReference type="InterPro" id="IPR011059">
    <property type="entry name" value="Metal-dep_hydrolase_composite"/>
</dbReference>
<dbReference type="GO" id="GO:0046872">
    <property type="term" value="F:metal ion binding"/>
    <property type="evidence" value="ECO:0007669"/>
    <property type="project" value="UniProtKB-KW"/>
</dbReference>
<dbReference type="OrthoDB" id="1924787at2759"/>
<dbReference type="AlphaFoldDB" id="A0A6L2PUW1"/>
<gene>
    <name evidence="5" type="ORF">Cfor_10690</name>
</gene>
<evidence type="ECO:0000256" key="1">
    <source>
        <dbReference type="ARBA" id="ARBA00001947"/>
    </source>
</evidence>
<dbReference type="InterPro" id="IPR050138">
    <property type="entry name" value="DHOase/Allantoinase_Hydrolase"/>
</dbReference>